<evidence type="ECO:0000256" key="1">
    <source>
        <dbReference type="SAM" id="MobiDB-lite"/>
    </source>
</evidence>
<comment type="caution">
    <text evidence="3">The sequence shown here is derived from an EMBL/GenBank/DDBJ whole genome shotgun (WGS) entry which is preliminary data.</text>
</comment>
<dbReference type="Pfam" id="PF04492">
    <property type="entry name" value="Phage_rep_O"/>
    <property type="match status" value="1"/>
</dbReference>
<feature type="compositionally biased region" description="Basic and acidic residues" evidence="1">
    <location>
        <begin position="202"/>
        <end position="214"/>
    </location>
</feature>
<proteinExistence type="predicted"/>
<evidence type="ECO:0000313" key="4">
    <source>
        <dbReference type="Proteomes" id="UP000182314"/>
    </source>
</evidence>
<protein>
    <submittedName>
        <fullName evidence="3">Phage replication protein O</fullName>
    </submittedName>
</protein>
<feature type="region of interest" description="Disordered" evidence="1">
    <location>
        <begin position="153"/>
        <end position="214"/>
    </location>
</feature>
<reference evidence="3 4" key="1">
    <citation type="submission" date="2016-10" db="EMBL/GenBank/DDBJ databases">
        <authorList>
            <person name="Varghese N."/>
            <person name="Submissions S."/>
        </authorList>
    </citation>
    <scope>NUCLEOTIDE SEQUENCE [LARGE SCALE GENOMIC DNA]</scope>
    <source>
        <strain evidence="3 4">CGMCC 1.7012</strain>
    </source>
</reference>
<feature type="compositionally biased region" description="Basic and acidic residues" evidence="1">
    <location>
        <begin position="168"/>
        <end position="186"/>
    </location>
</feature>
<dbReference type="AlphaFoldDB" id="A0AA94H1L9"/>
<organism evidence="3 4">
    <name type="scientific">Kosakonia oryzae</name>
    <dbReference type="NCBI Taxonomy" id="497725"/>
    <lineage>
        <taxon>Bacteria</taxon>
        <taxon>Pseudomonadati</taxon>
        <taxon>Pseudomonadota</taxon>
        <taxon>Gammaproteobacteria</taxon>
        <taxon>Enterobacterales</taxon>
        <taxon>Enterobacteriaceae</taxon>
        <taxon>Kosakonia</taxon>
    </lineage>
</organism>
<evidence type="ECO:0000259" key="2">
    <source>
        <dbReference type="Pfam" id="PF04492"/>
    </source>
</evidence>
<feature type="domain" description="Bacteriophage lambda Replication protein O N-terminal" evidence="2">
    <location>
        <begin position="19"/>
        <end position="131"/>
    </location>
</feature>
<evidence type="ECO:0000313" key="3">
    <source>
        <dbReference type="EMBL" id="SFC02657.1"/>
    </source>
</evidence>
<dbReference type="GO" id="GO:0006260">
    <property type="term" value="P:DNA replication"/>
    <property type="evidence" value="ECO:0007669"/>
    <property type="project" value="InterPro"/>
</dbReference>
<name>A0AA94H1L9_9ENTR</name>
<dbReference type="Proteomes" id="UP000182314">
    <property type="component" value="Unassembled WGS sequence"/>
</dbReference>
<accession>A0AA94H1L9</accession>
<gene>
    <name evidence="3" type="ORF">SAMN05216286_1342</name>
</gene>
<dbReference type="InterPro" id="IPR006497">
    <property type="entry name" value="Phage_lambda_VrpO_N"/>
</dbReference>
<sequence>MSNVAYADFSARNAIRSNRMENQKSGFILLYRSVLKQPWAKDVFLRTLWENLLMQAARQPYTANFRGTQWPLQTGQLVTTTVDLGLNLCDREGKPTSRHAVDRMLDIFEREGMISRAGEKRKGTVITITNYVEYAQKIDDLPALKPAHIGELKPAHGEASNGAASEGDAAHSGEHKPAQLPAHHEQQGNNNNKNLKRSSSRNSHESRNDATEKFLSRHPEAIGGIYTPAGKSWGTAEDLRAAKWIFAQLLEVNASLSEPKWVEWANTIRLMRLQDSRSHKDICSLLKWASKDEFWKNNILSPSSLRRQWDTLTTRRLNGQSAVQPKTGAGTLDNTDWINGVFK</sequence>
<dbReference type="EMBL" id="FOKO01000002">
    <property type="protein sequence ID" value="SFC02657.1"/>
    <property type="molecule type" value="Genomic_DNA"/>
</dbReference>